<feature type="compositionally biased region" description="Polar residues" evidence="1">
    <location>
        <begin position="63"/>
        <end position="84"/>
    </location>
</feature>
<dbReference type="Pfam" id="PF01478">
    <property type="entry name" value="Peptidase_A24"/>
    <property type="match status" value="1"/>
</dbReference>
<evidence type="ECO:0000313" key="5">
    <source>
        <dbReference type="Proteomes" id="UP000323856"/>
    </source>
</evidence>
<evidence type="ECO:0000259" key="3">
    <source>
        <dbReference type="Pfam" id="PF01478"/>
    </source>
</evidence>
<comment type="caution">
    <text evidence="4">The sequence shown here is derived from an EMBL/GenBank/DDBJ whole genome shotgun (WGS) entry which is preliminary data.</text>
</comment>
<dbReference type="EMBL" id="VOBL01000029">
    <property type="protein sequence ID" value="KAA0973323.1"/>
    <property type="molecule type" value="Genomic_DNA"/>
</dbReference>
<accession>A0A5B0E399</accession>
<keyword evidence="2" id="KW-1133">Transmembrane helix</keyword>
<feature type="compositionally biased region" description="Low complexity" evidence="1">
    <location>
        <begin position="35"/>
        <end position="56"/>
    </location>
</feature>
<organism evidence="4 5">
    <name type="scientific">Paeniglutamicibacter gangotriensis</name>
    <dbReference type="NCBI Taxonomy" id="254787"/>
    <lineage>
        <taxon>Bacteria</taxon>
        <taxon>Bacillati</taxon>
        <taxon>Actinomycetota</taxon>
        <taxon>Actinomycetes</taxon>
        <taxon>Micrococcales</taxon>
        <taxon>Micrococcaceae</taxon>
        <taxon>Paeniglutamicibacter</taxon>
    </lineage>
</organism>
<feature type="region of interest" description="Disordered" evidence="1">
    <location>
        <begin position="1"/>
        <end position="86"/>
    </location>
</feature>
<evidence type="ECO:0000256" key="1">
    <source>
        <dbReference type="SAM" id="MobiDB-lite"/>
    </source>
</evidence>
<reference evidence="4 5" key="1">
    <citation type="submission" date="2019-07" db="EMBL/GenBank/DDBJ databases">
        <title>Analysis of the biochemical properties, biological activity and biotechnological potential of siderophores and biosurfactants produced by Antarctic psychrotolerant bacteria.</title>
        <authorList>
            <person name="Styczynski M."/>
            <person name="Krucon T."/>
            <person name="Decewicz P."/>
            <person name="Dziewit L."/>
        </authorList>
    </citation>
    <scope>NUCLEOTIDE SEQUENCE [LARGE SCALE GENOMIC DNA]</scope>
    <source>
        <strain evidence="4 5">ANT_H27</strain>
    </source>
</reference>
<feature type="transmembrane region" description="Helical" evidence="2">
    <location>
        <begin position="267"/>
        <end position="286"/>
    </location>
</feature>
<feature type="domain" description="Prepilin type IV endopeptidase peptidase" evidence="3">
    <location>
        <begin position="142"/>
        <end position="249"/>
    </location>
</feature>
<dbReference type="InterPro" id="IPR000045">
    <property type="entry name" value="Prepilin_IV_endopep_pep"/>
</dbReference>
<feature type="transmembrane region" description="Helical" evidence="2">
    <location>
        <begin position="187"/>
        <end position="208"/>
    </location>
</feature>
<evidence type="ECO:0000256" key="2">
    <source>
        <dbReference type="SAM" id="Phobius"/>
    </source>
</evidence>
<gene>
    <name evidence="4" type="ORF">FQ154_18650</name>
</gene>
<dbReference type="AlphaFoldDB" id="A0A5B0E399"/>
<evidence type="ECO:0000313" key="4">
    <source>
        <dbReference type="EMBL" id="KAA0973323.1"/>
    </source>
</evidence>
<feature type="transmembrane region" description="Helical" evidence="2">
    <location>
        <begin position="162"/>
        <end position="181"/>
    </location>
</feature>
<protein>
    <submittedName>
        <fullName evidence="4">Prepilin peptidase</fullName>
    </submittedName>
</protein>
<keyword evidence="2" id="KW-0472">Membrane</keyword>
<proteinExistence type="predicted"/>
<keyword evidence="2" id="KW-0812">Transmembrane</keyword>
<dbReference type="Proteomes" id="UP000323856">
    <property type="component" value="Unassembled WGS sequence"/>
</dbReference>
<name>A0A5B0E399_9MICC</name>
<feature type="transmembrane region" description="Helical" evidence="2">
    <location>
        <begin position="220"/>
        <end position="247"/>
    </location>
</feature>
<feature type="transmembrane region" description="Helical" evidence="2">
    <location>
        <begin position="130"/>
        <end position="150"/>
    </location>
</feature>
<dbReference type="Gene3D" id="1.20.120.1220">
    <property type="match status" value="1"/>
</dbReference>
<sequence length="287" mass="30102">MPSWPASGPWSDVPLTQPTNRLGATPSPLSIWPRTTAAWKRSSKSSTTTSEPSTKTSSRRTKPNNCSTSYAKLATMSPNPTTPAGVQRLKSFLGEENRRMKDSDCMSPAMSIPLSVLVGMGGVLAFQETILIFLVPAMVLSLVFGALTSLKDLKTRRVPDAYTLPWTAGLVAALVLTAVILPEGGALLGQTALLAGAHTGFYLLLLLCKATSMGDVKLSVPLGLLVASFGTGPLLWAVALAAATGLIHGLVLKKRGHKSYPAAPHMVVAALLVTTALVLTELSLAFA</sequence>